<dbReference type="EMBL" id="GBXM01028061">
    <property type="protein sequence ID" value="JAH80516.1"/>
    <property type="molecule type" value="Transcribed_RNA"/>
</dbReference>
<evidence type="ECO:0000313" key="1">
    <source>
        <dbReference type="EMBL" id="JAH80516.1"/>
    </source>
</evidence>
<dbReference type="AlphaFoldDB" id="A0A0E9VR14"/>
<accession>A0A0E9VR14</accession>
<reference evidence="1" key="2">
    <citation type="journal article" date="2015" name="Fish Shellfish Immunol.">
        <title>Early steps in the European eel (Anguilla anguilla)-Vibrio vulnificus interaction in the gills: Role of the RtxA13 toxin.</title>
        <authorList>
            <person name="Callol A."/>
            <person name="Pajuelo D."/>
            <person name="Ebbesson L."/>
            <person name="Teles M."/>
            <person name="MacKenzie S."/>
            <person name="Amaro C."/>
        </authorList>
    </citation>
    <scope>NUCLEOTIDE SEQUENCE</scope>
</reference>
<name>A0A0E9VR14_ANGAN</name>
<sequence>MGCPSVPTCCKDAWPLTLPNRSYADPAGRMLLILHYVAVLWPKFVLIK</sequence>
<proteinExistence type="predicted"/>
<organism evidence="1">
    <name type="scientific">Anguilla anguilla</name>
    <name type="common">European freshwater eel</name>
    <name type="synonym">Muraena anguilla</name>
    <dbReference type="NCBI Taxonomy" id="7936"/>
    <lineage>
        <taxon>Eukaryota</taxon>
        <taxon>Metazoa</taxon>
        <taxon>Chordata</taxon>
        <taxon>Craniata</taxon>
        <taxon>Vertebrata</taxon>
        <taxon>Euteleostomi</taxon>
        <taxon>Actinopterygii</taxon>
        <taxon>Neopterygii</taxon>
        <taxon>Teleostei</taxon>
        <taxon>Anguilliformes</taxon>
        <taxon>Anguillidae</taxon>
        <taxon>Anguilla</taxon>
    </lineage>
</organism>
<reference evidence="1" key="1">
    <citation type="submission" date="2014-11" db="EMBL/GenBank/DDBJ databases">
        <authorList>
            <person name="Amaro Gonzalez C."/>
        </authorList>
    </citation>
    <scope>NUCLEOTIDE SEQUENCE</scope>
</reference>
<protein>
    <submittedName>
        <fullName evidence="1">Uncharacterized protein</fullName>
    </submittedName>
</protein>